<feature type="compositionally biased region" description="Basic and acidic residues" evidence="1">
    <location>
        <begin position="63"/>
        <end position="79"/>
    </location>
</feature>
<accession>A0A9N9J5L5</accession>
<evidence type="ECO:0000313" key="4">
    <source>
        <dbReference type="Proteomes" id="UP000789508"/>
    </source>
</evidence>
<reference evidence="3" key="1">
    <citation type="submission" date="2021-06" db="EMBL/GenBank/DDBJ databases">
        <authorList>
            <person name="Kallberg Y."/>
            <person name="Tangrot J."/>
            <person name="Rosling A."/>
        </authorList>
    </citation>
    <scope>NUCLEOTIDE SEQUENCE</scope>
    <source>
        <strain evidence="3">FL130A</strain>
    </source>
</reference>
<evidence type="ECO:0000313" key="3">
    <source>
        <dbReference type="EMBL" id="CAG8765692.1"/>
    </source>
</evidence>
<gene>
    <name evidence="3" type="ORF">ALEPTO_LOCUS13857</name>
</gene>
<dbReference type="OrthoDB" id="307899at2759"/>
<feature type="non-terminal residue" evidence="3">
    <location>
        <position position="134"/>
    </location>
</feature>
<evidence type="ECO:0000256" key="1">
    <source>
        <dbReference type="SAM" id="MobiDB-lite"/>
    </source>
</evidence>
<dbReference type="Gene3D" id="2.60.260.40">
    <property type="entry name" value="q5lls5 like domains"/>
    <property type="match status" value="1"/>
</dbReference>
<comment type="caution">
    <text evidence="3">The sequence shown here is derived from an EMBL/GenBank/DDBJ whole genome shotgun (WGS) entry which is preliminary data.</text>
</comment>
<name>A0A9N9J5L5_9GLOM</name>
<dbReference type="PANTHER" id="PTHR13156">
    <property type="entry name" value="NADH-UBIQUINONE OXIDOREDUCTASE 13 KD-A SUBUNIT"/>
    <property type="match status" value="1"/>
</dbReference>
<dbReference type="GO" id="GO:0005739">
    <property type="term" value="C:mitochondrion"/>
    <property type="evidence" value="ECO:0007669"/>
    <property type="project" value="GOC"/>
</dbReference>
<dbReference type="GO" id="GO:0006120">
    <property type="term" value="P:mitochondrial electron transport, NADH to ubiquinone"/>
    <property type="evidence" value="ECO:0007669"/>
    <property type="project" value="TreeGrafter"/>
</dbReference>
<dbReference type="EMBL" id="CAJVPS010049109">
    <property type="protein sequence ID" value="CAG8765692.1"/>
    <property type="molecule type" value="Genomic_DNA"/>
</dbReference>
<dbReference type="PANTHER" id="PTHR13156:SF0">
    <property type="entry name" value="NADH DEHYDROGENASE [UBIQUINONE] IRON-SULFUR PROTEIN 6, MITOCHONDRIAL"/>
    <property type="match status" value="1"/>
</dbReference>
<dbReference type="InterPro" id="IPR019401">
    <property type="entry name" value="Znf_CHCC"/>
</dbReference>
<dbReference type="AlphaFoldDB" id="A0A9N9J5L5"/>
<keyword evidence="4" id="KW-1185">Reference proteome</keyword>
<evidence type="ECO:0000259" key="2">
    <source>
        <dbReference type="Pfam" id="PF10276"/>
    </source>
</evidence>
<feature type="compositionally biased region" description="Polar residues" evidence="1">
    <location>
        <begin position="33"/>
        <end position="52"/>
    </location>
</feature>
<feature type="domain" description="Zinc finger CHCC-type" evidence="2">
    <location>
        <begin position="113"/>
        <end position="134"/>
    </location>
</feature>
<protein>
    <submittedName>
        <fullName evidence="3">12311_t:CDS:1</fullName>
    </submittedName>
</protein>
<feature type="non-terminal residue" evidence="3">
    <location>
        <position position="1"/>
    </location>
</feature>
<proteinExistence type="predicted"/>
<sequence>FNSAATAPLSICILGKNHFASIPLAQSGRRHLSSSTDNETSMISSNKDSGNDNALIDPYKQAVNRDRPWSANQRDRRDAMIGPRFENTDLEAQPRPLAAIELIDQEPIHFVEGRVASCHGGGGVLGHPRVYINL</sequence>
<dbReference type="Pfam" id="PF10276">
    <property type="entry name" value="zf-CHCC"/>
    <property type="match status" value="1"/>
</dbReference>
<feature type="region of interest" description="Disordered" evidence="1">
    <location>
        <begin position="27"/>
        <end position="90"/>
    </location>
</feature>
<organism evidence="3 4">
    <name type="scientific">Ambispora leptoticha</name>
    <dbReference type="NCBI Taxonomy" id="144679"/>
    <lineage>
        <taxon>Eukaryota</taxon>
        <taxon>Fungi</taxon>
        <taxon>Fungi incertae sedis</taxon>
        <taxon>Mucoromycota</taxon>
        <taxon>Glomeromycotina</taxon>
        <taxon>Glomeromycetes</taxon>
        <taxon>Archaeosporales</taxon>
        <taxon>Ambisporaceae</taxon>
        <taxon>Ambispora</taxon>
    </lineage>
</organism>
<dbReference type="Proteomes" id="UP000789508">
    <property type="component" value="Unassembled WGS sequence"/>
</dbReference>